<dbReference type="GO" id="GO:0003700">
    <property type="term" value="F:DNA-binding transcription factor activity"/>
    <property type="evidence" value="ECO:0007669"/>
    <property type="project" value="InterPro"/>
</dbReference>
<reference evidence="6 7" key="1">
    <citation type="submission" date="2019-08" db="EMBL/GenBank/DDBJ databases">
        <authorList>
            <person name="Peeters C."/>
        </authorList>
    </citation>
    <scope>NUCLEOTIDE SEQUENCE [LARGE SCALE GENOMIC DNA]</scope>
    <source>
        <strain evidence="6 7">LMG 30175</strain>
    </source>
</reference>
<dbReference type="PANTHER" id="PTHR30126">
    <property type="entry name" value="HTH-TYPE TRANSCRIPTIONAL REGULATOR"/>
    <property type="match status" value="1"/>
</dbReference>
<gene>
    <name evidence="6" type="ORF">PTE30175_05542</name>
</gene>
<dbReference type="PROSITE" id="PS50931">
    <property type="entry name" value="HTH_LYSR"/>
    <property type="match status" value="1"/>
</dbReference>
<keyword evidence="7" id="KW-1185">Reference proteome</keyword>
<dbReference type="EMBL" id="CABPRZ010000046">
    <property type="protein sequence ID" value="VVE59616.1"/>
    <property type="molecule type" value="Genomic_DNA"/>
</dbReference>
<name>A0A5E4ZF12_9BURK</name>
<dbReference type="PRINTS" id="PR00039">
    <property type="entry name" value="HTHLYSR"/>
</dbReference>
<evidence type="ECO:0000313" key="7">
    <source>
        <dbReference type="Proteomes" id="UP000414233"/>
    </source>
</evidence>
<dbReference type="AlphaFoldDB" id="A0A5E4ZF12"/>
<dbReference type="Proteomes" id="UP000414233">
    <property type="component" value="Unassembled WGS sequence"/>
</dbReference>
<comment type="similarity">
    <text evidence="1">Belongs to the LysR transcriptional regulatory family.</text>
</comment>
<evidence type="ECO:0000256" key="1">
    <source>
        <dbReference type="ARBA" id="ARBA00009437"/>
    </source>
</evidence>
<dbReference type="PANTHER" id="PTHR30126:SF5">
    <property type="entry name" value="HTH-TYPE TRANSCRIPTIONAL ACTIVATOR CMPR"/>
    <property type="match status" value="1"/>
</dbReference>
<dbReference type="CDD" id="cd08419">
    <property type="entry name" value="PBP2_CbbR_RubisCO_like"/>
    <property type="match status" value="1"/>
</dbReference>
<dbReference type="GO" id="GO:0000976">
    <property type="term" value="F:transcription cis-regulatory region binding"/>
    <property type="evidence" value="ECO:0007669"/>
    <property type="project" value="TreeGrafter"/>
</dbReference>
<dbReference type="Gene3D" id="3.40.190.290">
    <property type="match status" value="1"/>
</dbReference>
<dbReference type="OrthoDB" id="9785745at2"/>
<evidence type="ECO:0000256" key="2">
    <source>
        <dbReference type="ARBA" id="ARBA00023015"/>
    </source>
</evidence>
<dbReference type="Gene3D" id="1.10.10.10">
    <property type="entry name" value="Winged helix-like DNA-binding domain superfamily/Winged helix DNA-binding domain"/>
    <property type="match status" value="1"/>
</dbReference>
<feature type="domain" description="HTH lysR-type" evidence="5">
    <location>
        <begin position="1"/>
        <end position="61"/>
    </location>
</feature>
<dbReference type="FunFam" id="1.10.10.10:FF:000001">
    <property type="entry name" value="LysR family transcriptional regulator"/>
    <property type="match status" value="1"/>
</dbReference>
<keyword evidence="4" id="KW-0804">Transcription</keyword>
<keyword evidence="3" id="KW-0238">DNA-binding</keyword>
<protein>
    <submittedName>
        <fullName evidence="6">Transcriptional regulator</fullName>
    </submittedName>
</protein>
<dbReference type="InterPro" id="IPR036388">
    <property type="entry name" value="WH-like_DNA-bd_sf"/>
</dbReference>
<evidence type="ECO:0000256" key="3">
    <source>
        <dbReference type="ARBA" id="ARBA00023125"/>
    </source>
</evidence>
<dbReference type="InterPro" id="IPR036390">
    <property type="entry name" value="WH_DNA-bd_sf"/>
</dbReference>
<evidence type="ECO:0000256" key="4">
    <source>
        <dbReference type="ARBA" id="ARBA00023163"/>
    </source>
</evidence>
<dbReference type="RefSeq" id="WP_150700256.1">
    <property type="nucleotide sequence ID" value="NZ_CABPRZ010000046.1"/>
</dbReference>
<evidence type="ECO:0000259" key="5">
    <source>
        <dbReference type="PROSITE" id="PS50931"/>
    </source>
</evidence>
<dbReference type="SUPFAM" id="SSF46785">
    <property type="entry name" value="Winged helix' DNA-binding domain"/>
    <property type="match status" value="1"/>
</dbReference>
<proteinExistence type="inferred from homology"/>
<dbReference type="SUPFAM" id="SSF53850">
    <property type="entry name" value="Periplasmic binding protein-like II"/>
    <property type="match status" value="1"/>
</dbReference>
<evidence type="ECO:0000313" key="6">
    <source>
        <dbReference type="EMBL" id="VVE59616.1"/>
    </source>
</evidence>
<accession>A0A5E4ZF12</accession>
<dbReference type="Pfam" id="PF03466">
    <property type="entry name" value="LysR_substrate"/>
    <property type="match status" value="1"/>
</dbReference>
<dbReference type="Pfam" id="PF00126">
    <property type="entry name" value="HTH_1"/>
    <property type="match status" value="1"/>
</dbReference>
<dbReference type="InterPro" id="IPR005119">
    <property type="entry name" value="LysR_subst-bd"/>
</dbReference>
<keyword evidence="2" id="KW-0805">Transcription regulation</keyword>
<dbReference type="InterPro" id="IPR000847">
    <property type="entry name" value="LysR_HTH_N"/>
</dbReference>
<organism evidence="6 7">
    <name type="scientific">Pandoraea terrae</name>
    <dbReference type="NCBI Taxonomy" id="1537710"/>
    <lineage>
        <taxon>Bacteria</taxon>
        <taxon>Pseudomonadati</taxon>
        <taxon>Pseudomonadota</taxon>
        <taxon>Betaproteobacteria</taxon>
        <taxon>Burkholderiales</taxon>
        <taxon>Burkholderiaceae</taxon>
        <taxon>Pandoraea</taxon>
    </lineage>
</organism>
<sequence>MKNATLRQLKVFETVARHLSFSRAAEELHLTQPAVSTQVKQLENHAGLPLFEQLGKKIFLTPAGSEMLHYSRAIIALFRETEEAMDHLKGISGGKLNVAVISAGDYFFPRLLAAFTAQHAGVTLNLTVHNREELLHQLTENLTDLAVMVRPPREADTVNEAFAPHPYVIVAPPNHPLANQRQIPFSRLAAEPFISRERGSDTWNSLQDAFGNRINQLKVTMEISSTETIKQAVIAGMGVSFLSAHTIGMELQAGQLTVLDVQGFPAWQSWYVVHRRSKRLPPVALAFKHFLLADGARLINGMMAYKSPLPPPDDHLTT</sequence>